<dbReference type="InterPro" id="IPR014748">
    <property type="entry name" value="Enoyl-CoA_hydra_C"/>
</dbReference>
<reference evidence="10" key="1">
    <citation type="submission" date="2020-12" db="EMBL/GenBank/DDBJ databases">
        <title>Pontibaca salina gen. nov., sp. nov., isolated from marine sediment.</title>
        <authorList>
            <person name="Bo J."/>
            <person name="Wang S."/>
            <person name="Song X."/>
            <person name="Du Z."/>
        </authorList>
    </citation>
    <scope>NUCLEOTIDE SEQUENCE</scope>
    <source>
        <strain evidence="10">S1109L</strain>
    </source>
</reference>
<keyword evidence="4" id="KW-0276">Fatty acid metabolism</keyword>
<evidence type="ECO:0000256" key="8">
    <source>
        <dbReference type="ARBA" id="ARBA00023717"/>
    </source>
</evidence>
<gene>
    <name evidence="10" type="ORF">JAO82_12615</name>
</gene>
<comment type="similarity">
    <text evidence="2 9">Belongs to the enoyl-CoA hydratase/isomerase family.</text>
</comment>
<evidence type="ECO:0000256" key="9">
    <source>
        <dbReference type="RuleBase" id="RU003707"/>
    </source>
</evidence>
<dbReference type="GO" id="GO:0004300">
    <property type="term" value="F:enoyl-CoA hydratase activity"/>
    <property type="evidence" value="ECO:0007669"/>
    <property type="project" value="UniProtKB-EC"/>
</dbReference>
<dbReference type="AlphaFoldDB" id="A0A934HS21"/>
<accession>A0A934HS21</accession>
<dbReference type="FunFam" id="3.90.226.10:FF:000019">
    <property type="entry name" value="Enoyl-CoA hydratase, mitochondrial"/>
    <property type="match status" value="1"/>
</dbReference>
<dbReference type="EC" id="4.2.1.17" evidence="3"/>
<comment type="caution">
    <text evidence="10">The sequence shown here is derived from an EMBL/GenBank/DDBJ whole genome shotgun (WGS) entry which is preliminary data.</text>
</comment>
<dbReference type="PANTHER" id="PTHR11941">
    <property type="entry name" value="ENOYL-COA HYDRATASE-RELATED"/>
    <property type="match status" value="1"/>
</dbReference>
<evidence type="ECO:0000256" key="1">
    <source>
        <dbReference type="ARBA" id="ARBA00002994"/>
    </source>
</evidence>
<evidence type="ECO:0000256" key="6">
    <source>
        <dbReference type="ARBA" id="ARBA00023239"/>
    </source>
</evidence>
<dbReference type="InterPro" id="IPR001753">
    <property type="entry name" value="Enoyl-CoA_hydra/iso"/>
</dbReference>
<dbReference type="FunFam" id="1.10.12.10:FF:000001">
    <property type="entry name" value="Probable enoyl-CoA hydratase, mitochondrial"/>
    <property type="match status" value="1"/>
</dbReference>
<name>A0A934HS21_9RHOB</name>
<evidence type="ECO:0000256" key="2">
    <source>
        <dbReference type="ARBA" id="ARBA00005254"/>
    </source>
</evidence>
<dbReference type="NCBIfam" id="NF004517">
    <property type="entry name" value="PRK05862.1"/>
    <property type="match status" value="1"/>
</dbReference>
<evidence type="ECO:0000313" key="10">
    <source>
        <dbReference type="EMBL" id="MBI6630722.1"/>
    </source>
</evidence>
<dbReference type="InterPro" id="IPR029045">
    <property type="entry name" value="ClpP/crotonase-like_dom_sf"/>
</dbReference>
<dbReference type="Gene3D" id="1.10.12.10">
    <property type="entry name" value="Lyase 2-enoyl-coa Hydratase, Chain A, domain 2"/>
    <property type="match status" value="1"/>
</dbReference>
<evidence type="ECO:0000256" key="3">
    <source>
        <dbReference type="ARBA" id="ARBA00012076"/>
    </source>
</evidence>
<dbReference type="Pfam" id="PF00378">
    <property type="entry name" value="ECH_1"/>
    <property type="match status" value="1"/>
</dbReference>
<proteinExistence type="inferred from homology"/>
<dbReference type="CDD" id="cd06558">
    <property type="entry name" value="crotonase-like"/>
    <property type="match status" value="1"/>
</dbReference>
<evidence type="ECO:0000256" key="4">
    <source>
        <dbReference type="ARBA" id="ARBA00022832"/>
    </source>
</evidence>
<sequence length="258" mass="27831">MAFETINVEVDDHVALIKLDRPDAMNALSQQLVGELLQALEEADANEKVRCIVLAGSDKAFAAGADIKEMAKLGFVDVFNANLFAQVNDRIAAIRKPIIAAVAGYALGGGCELAMACDFIIAADTAKFGQPEINLGVIAGIGGTQRLARFVGKSKAMDMNLTGRLMPAEEAERSGLVSRVVPAKKLMEEAMGAAQKIAEKSQISVLAAKEAVNRSYETTLSEGLRFERSLFHSMFATEDQKEGMSAFLEKRQAQFRDK</sequence>
<keyword evidence="5" id="KW-0443">Lipid metabolism</keyword>
<dbReference type="RefSeq" id="WP_198686763.1">
    <property type="nucleotide sequence ID" value="NZ_JAEIJD010000012.1"/>
</dbReference>
<dbReference type="PROSITE" id="PS00166">
    <property type="entry name" value="ENOYL_COA_HYDRATASE"/>
    <property type="match status" value="1"/>
</dbReference>
<organism evidence="10 11">
    <name type="scientific">Pontibaca salina</name>
    <dbReference type="NCBI Taxonomy" id="2795731"/>
    <lineage>
        <taxon>Bacteria</taxon>
        <taxon>Pseudomonadati</taxon>
        <taxon>Pseudomonadota</taxon>
        <taxon>Alphaproteobacteria</taxon>
        <taxon>Rhodobacterales</taxon>
        <taxon>Roseobacteraceae</taxon>
        <taxon>Pontibaca</taxon>
    </lineage>
</organism>
<dbReference type="Gene3D" id="3.90.226.10">
    <property type="entry name" value="2-enoyl-CoA Hydratase, Chain A, domain 1"/>
    <property type="match status" value="1"/>
</dbReference>
<evidence type="ECO:0000256" key="7">
    <source>
        <dbReference type="ARBA" id="ARBA00023709"/>
    </source>
</evidence>
<dbReference type="PANTHER" id="PTHR11941:SF54">
    <property type="entry name" value="ENOYL-COA HYDRATASE, MITOCHONDRIAL"/>
    <property type="match status" value="1"/>
</dbReference>
<keyword evidence="11" id="KW-1185">Reference proteome</keyword>
<dbReference type="GO" id="GO:0006635">
    <property type="term" value="P:fatty acid beta-oxidation"/>
    <property type="evidence" value="ECO:0007669"/>
    <property type="project" value="TreeGrafter"/>
</dbReference>
<dbReference type="SUPFAM" id="SSF52096">
    <property type="entry name" value="ClpP/crotonase"/>
    <property type="match status" value="1"/>
</dbReference>
<comment type="catalytic activity">
    <reaction evidence="8">
        <text>a 4-saturated-(3S)-3-hydroxyacyl-CoA = a (3E)-enoyl-CoA + H2O</text>
        <dbReference type="Rhea" id="RHEA:20724"/>
        <dbReference type="ChEBI" id="CHEBI:15377"/>
        <dbReference type="ChEBI" id="CHEBI:58521"/>
        <dbReference type="ChEBI" id="CHEBI:137480"/>
        <dbReference type="EC" id="4.2.1.17"/>
    </reaction>
</comment>
<keyword evidence="6 10" id="KW-0456">Lyase</keyword>
<comment type="catalytic activity">
    <reaction evidence="7">
        <text>a (3S)-3-hydroxyacyl-CoA = a (2E)-enoyl-CoA + H2O</text>
        <dbReference type="Rhea" id="RHEA:16105"/>
        <dbReference type="ChEBI" id="CHEBI:15377"/>
        <dbReference type="ChEBI" id="CHEBI:57318"/>
        <dbReference type="ChEBI" id="CHEBI:58856"/>
        <dbReference type="EC" id="4.2.1.17"/>
    </reaction>
</comment>
<protein>
    <recommendedName>
        <fullName evidence="3">enoyl-CoA hydratase</fullName>
        <ecNumber evidence="3">4.2.1.17</ecNumber>
    </recommendedName>
</protein>
<evidence type="ECO:0000256" key="5">
    <source>
        <dbReference type="ARBA" id="ARBA00023098"/>
    </source>
</evidence>
<comment type="function">
    <text evidence="1">Could possibly oxidize fatty acids using specific components.</text>
</comment>
<dbReference type="EMBL" id="JAEIJD010000012">
    <property type="protein sequence ID" value="MBI6630722.1"/>
    <property type="molecule type" value="Genomic_DNA"/>
</dbReference>
<evidence type="ECO:0000313" key="11">
    <source>
        <dbReference type="Proteomes" id="UP000613255"/>
    </source>
</evidence>
<dbReference type="InterPro" id="IPR018376">
    <property type="entry name" value="Enoyl-CoA_hyd/isom_CS"/>
</dbReference>
<dbReference type="Proteomes" id="UP000613255">
    <property type="component" value="Unassembled WGS sequence"/>
</dbReference>